<protein>
    <submittedName>
        <fullName evidence="1">Uncharacterized protein</fullName>
    </submittedName>
</protein>
<organism evidence="1 2">
    <name type="scientific">Sphaerodactylus townsendi</name>
    <dbReference type="NCBI Taxonomy" id="933632"/>
    <lineage>
        <taxon>Eukaryota</taxon>
        <taxon>Metazoa</taxon>
        <taxon>Chordata</taxon>
        <taxon>Craniata</taxon>
        <taxon>Vertebrata</taxon>
        <taxon>Euteleostomi</taxon>
        <taxon>Lepidosauria</taxon>
        <taxon>Squamata</taxon>
        <taxon>Bifurcata</taxon>
        <taxon>Gekkota</taxon>
        <taxon>Sphaerodactylidae</taxon>
        <taxon>Sphaerodactylus</taxon>
    </lineage>
</organism>
<sequence>MPVGAPGSGAARPLPHRAGQGCSRLPARLDAPASHPLLASRGRPPVRRVPAGEGEDEPGGSPRSAGAPGLASLSPGPSAALRRQPPRCLFSGMRCFGNKKKVRLLYDFARCGA</sequence>
<name>A0ACB8F5Z4_9SAUR</name>
<comment type="caution">
    <text evidence="1">The sequence shown here is derived from an EMBL/GenBank/DDBJ whole genome shotgun (WGS) entry which is preliminary data.</text>
</comment>
<accession>A0ACB8F5Z4</accession>
<dbReference type="EMBL" id="CM037618">
    <property type="protein sequence ID" value="KAH8000681.1"/>
    <property type="molecule type" value="Genomic_DNA"/>
</dbReference>
<keyword evidence="2" id="KW-1185">Reference proteome</keyword>
<dbReference type="Proteomes" id="UP000827872">
    <property type="component" value="Linkage Group LG05"/>
</dbReference>
<proteinExistence type="predicted"/>
<gene>
    <name evidence="1" type="ORF">K3G42_027534</name>
</gene>
<reference evidence="1" key="1">
    <citation type="submission" date="2021-08" db="EMBL/GenBank/DDBJ databases">
        <title>The first chromosome-level gecko genome reveals the dynamic sex chromosomes of Neotropical dwarf geckos (Sphaerodactylidae: Sphaerodactylus).</title>
        <authorList>
            <person name="Pinto B.J."/>
            <person name="Keating S.E."/>
            <person name="Gamble T."/>
        </authorList>
    </citation>
    <scope>NUCLEOTIDE SEQUENCE</scope>
    <source>
        <strain evidence="1">TG3544</strain>
    </source>
</reference>
<evidence type="ECO:0000313" key="2">
    <source>
        <dbReference type="Proteomes" id="UP000827872"/>
    </source>
</evidence>
<evidence type="ECO:0000313" key="1">
    <source>
        <dbReference type="EMBL" id="KAH8000681.1"/>
    </source>
</evidence>